<keyword evidence="2" id="KW-1185">Reference proteome</keyword>
<dbReference type="EMBL" id="OV725079">
    <property type="protein sequence ID" value="CAH1395055.1"/>
    <property type="molecule type" value="Genomic_DNA"/>
</dbReference>
<protein>
    <submittedName>
        <fullName evidence="1">Uncharacterized protein</fullName>
    </submittedName>
</protein>
<proteinExistence type="predicted"/>
<name>A0A9P0H4M2_NEZVI</name>
<accession>A0A9P0H4M2</accession>
<dbReference type="PANTHER" id="PTHR16071:SF2">
    <property type="entry name" value="FIGNL1-INTERACTING REGULATOR OF RECOMBINATION AND MITOSIS"/>
    <property type="match status" value="1"/>
</dbReference>
<dbReference type="Proteomes" id="UP001152798">
    <property type="component" value="Chromosome 3"/>
</dbReference>
<dbReference type="Pfam" id="PF14868">
    <property type="entry name" value="DUF4487"/>
    <property type="match status" value="1"/>
</dbReference>
<dbReference type="PANTHER" id="PTHR16071">
    <property type="entry name" value="CHROMOSOME 1 OPEN READING FRAME 112"/>
    <property type="match status" value="1"/>
</dbReference>
<organism evidence="1 2">
    <name type="scientific">Nezara viridula</name>
    <name type="common">Southern green stink bug</name>
    <name type="synonym">Cimex viridulus</name>
    <dbReference type="NCBI Taxonomy" id="85310"/>
    <lineage>
        <taxon>Eukaryota</taxon>
        <taxon>Metazoa</taxon>
        <taxon>Ecdysozoa</taxon>
        <taxon>Arthropoda</taxon>
        <taxon>Hexapoda</taxon>
        <taxon>Insecta</taxon>
        <taxon>Pterygota</taxon>
        <taxon>Neoptera</taxon>
        <taxon>Paraneoptera</taxon>
        <taxon>Hemiptera</taxon>
        <taxon>Heteroptera</taxon>
        <taxon>Panheteroptera</taxon>
        <taxon>Pentatomomorpha</taxon>
        <taxon>Pentatomoidea</taxon>
        <taxon>Pentatomidae</taxon>
        <taxon>Pentatominae</taxon>
        <taxon>Nezara</taxon>
    </lineage>
</organism>
<reference evidence="1" key="1">
    <citation type="submission" date="2022-01" db="EMBL/GenBank/DDBJ databases">
        <authorList>
            <person name="King R."/>
        </authorList>
    </citation>
    <scope>NUCLEOTIDE SEQUENCE</scope>
</reference>
<evidence type="ECO:0000313" key="2">
    <source>
        <dbReference type="Proteomes" id="UP001152798"/>
    </source>
</evidence>
<gene>
    <name evidence="1" type="ORF">NEZAVI_LOCUS5395</name>
</gene>
<dbReference type="InterPro" id="IPR027902">
    <property type="entry name" value="DUF4487"/>
</dbReference>
<evidence type="ECO:0000313" key="1">
    <source>
        <dbReference type="EMBL" id="CAH1395055.1"/>
    </source>
</evidence>
<dbReference type="AlphaFoldDB" id="A0A9P0H4M2"/>
<dbReference type="OrthoDB" id="6088000at2759"/>
<sequence>MSAVCVENIIKKFLSCNSLSTFEQEWPSILNVMERDDNIRYLPQLNEIVFRTILKQYPQNLLENTIIHPILSFFHKTFCSNISSIVDLLKTNYNEENNDVLVKLNQFLQVSIHVIDGYSTLIDCLSNLGILKLSYVKSVLTTLPSVLFVAFNHCYESEKLYGIYFLSTTVYLTSLFRKSYEISNILYRWIDDCIHFDFELDDDTNVLTRALETLYSVGDIAVRLDVKTTVEQWKRLVKLTSKYATFLKNKLDISVPIKFLCSSLQNTIKTIVLEENEKEAKLKTRDLKLANFQLKVIVKLCEMYKGYLNGSEDCLLNLLVVLNRCSRLGNKVDDTEIERFLVIGAAPLLSHLLEDRSFLERFTKVTSNLHLLSSEEAVGYLFTHLRLLKFLISCNDEEIKGSWLKIPLLPNIINLYSMSYSILNLNIKIEGTDVYTTLISICVAFMISCLTCEQFVETEYILIEFLFTSDVQTGVLISDIMCLIGRLTNEEVCLEETKFLCQILCNLDWVGMQRPEACIVGLTAGRLFHLLSKNGQDIIEKQFQLQLHPHLSLYLNHDFIMSYDVITSALLAKDTKKCSSHQFLHMIESVTLCNNINDEETYNKLSDAFIEMWLGFESYLRNSVRQPDWWYYIFFLFTRGIPKYYGKRGSSIIGKILIDLLDLSMLKQSSINYYICVTLKNLAHSIMSLNDSTVSDIFINCISSSNFLIKQIAIESFVYFANIHHELLTNVSKDVNTEYYVSDYYKKIPLCKANNKFAFSNAFVHKCYLQESNVPPTKKIKYDSDGKEISSLLSKLTDCINQIKDFTINRNLSFEDMEIINLAISDLTKLSIEK</sequence>